<keyword evidence="1" id="KW-0472">Membrane</keyword>
<evidence type="ECO:0000259" key="2">
    <source>
        <dbReference type="Pfam" id="PF12704"/>
    </source>
</evidence>
<feature type="transmembrane region" description="Helical" evidence="1">
    <location>
        <begin position="21"/>
        <end position="47"/>
    </location>
</feature>
<keyword evidence="1" id="KW-1133">Transmembrane helix</keyword>
<gene>
    <name evidence="3" type="ORF">B2A_03684</name>
</gene>
<proteinExistence type="predicted"/>
<accession>T1AIV9</accession>
<dbReference type="AlphaFoldDB" id="T1AIV9"/>
<dbReference type="GO" id="GO:0005886">
    <property type="term" value="C:plasma membrane"/>
    <property type="evidence" value="ECO:0007669"/>
    <property type="project" value="TreeGrafter"/>
</dbReference>
<organism evidence="3">
    <name type="scientific">mine drainage metagenome</name>
    <dbReference type="NCBI Taxonomy" id="410659"/>
    <lineage>
        <taxon>unclassified sequences</taxon>
        <taxon>metagenomes</taxon>
        <taxon>ecological metagenomes</taxon>
    </lineage>
</organism>
<sequence>MNSQSAYYLQLALRALQRNPVLTTLMVLALAVGIGTSMTTLTVLHVLSGDPLPGRSGDLYYPQIDPRDAMSYRPGEEPMGQVTWIDGMNLLAANRANRQALMTGGSVAVQSQRNGVDPFFEDARATTWEFFPMFGVPFRYGHGWDAADDSARARVAVISDALNRRVFGGGDSVGKVLQLNGAAFQVVGVLGDWHPIPHFYDMYVGTYAEPEGVYLPLSTSQDIGMDHNGSVDCWGNGGGGPRPAHTAPCVWLQFWVQLDSPAKVAAYRQFLVNYSAQQKALGRFERPPNVKLRSLMQWLTYWQVVPDDVRMQVWLALGFLLVC</sequence>
<dbReference type="GO" id="GO:0022857">
    <property type="term" value="F:transmembrane transporter activity"/>
    <property type="evidence" value="ECO:0007669"/>
    <property type="project" value="TreeGrafter"/>
</dbReference>
<name>T1AIV9_9ZZZZ</name>
<dbReference type="EMBL" id="AUZZ01002451">
    <property type="protein sequence ID" value="EQD60446.1"/>
    <property type="molecule type" value="Genomic_DNA"/>
</dbReference>
<comment type="caution">
    <text evidence="3">The sequence shown here is derived from an EMBL/GenBank/DDBJ whole genome shotgun (WGS) entry which is preliminary data.</text>
</comment>
<feature type="non-terminal residue" evidence="3">
    <location>
        <position position="323"/>
    </location>
</feature>
<dbReference type="InterPro" id="IPR050250">
    <property type="entry name" value="Macrolide_Exporter_MacB"/>
</dbReference>
<dbReference type="PANTHER" id="PTHR30572:SF18">
    <property type="entry name" value="ABC-TYPE MACROLIDE FAMILY EXPORT SYSTEM PERMEASE COMPONENT 2"/>
    <property type="match status" value="1"/>
</dbReference>
<dbReference type="InterPro" id="IPR025857">
    <property type="entry name" value="MacB_PCD"/>
</dbReference>
<protein>
    <submittedName>
        <fullName evidence="3">ABC transporter permease</fullName>
    </submittedName>
</protein>
<dbReference type="Pfam" id="PF12704">
    <property type="entry name" value="MacB_PCD"/>
    <property type="match status" value="1"/>
</dbReference>
<keyword evidence="1" id="KW-0812">Transmembrane</keyword>
<dbReference type="PANTHER" id="PTHR30572">
    <property type="entry name" value="MEMBRANE COMPONENT OF TRANSPORTER-RELATED"/>
    <property type="match status" value="1"/>
</dbReference>
<evidence type="ECO:0000313" key="3">
    <source>
        <dbReference type="EMBL" id="EQD60446.1"/>
    </source>
</evidence>
<feature type="domain" description="MacB-like periplasmic core" evidence="2">
    <location>
        <begin position="23"/>
        <end position="269"/>
    </location>
</feature>
<evidence type="ECO:0000256" key="1">
    <source>
        <dbReference type="SAM" id="Phobius"/>
    </source>
</evidence>
<reference evidence="3" key="1">
    <citation type="submission" date="2013-08" db="EMBL/GenBank/DDBJ databases">
        <authorList>
            <person name="Mendez C."/>
            <person name="Richter M."/>
            <person name="Ferrer M."/>
            <person name="Sanchez J."/>
        </authorList>
    </citation>
    <scope>NUCLEOTIDE SEQUENCE</scope>
</reference>
<reference evidence="3" key="2">
    <citation type="journal article" date="2014" name="ISME J.">
        <title>Microbial stratification in low pH oxic and suboxic macroscopic growths along an acid mine drainage.</title>
        <authorList>
            <person name="Mendez-Garcia C."/>
            <person name="Mesa V."/>
            <person name="Sprenger R.R."/>
            <person name="Richter M."/>
            <person name="Diez M.S."/>
            <person name="Solano J."/>
            <person name="Bargiela R."/>
            <person name="Golyshina O.V."/>
            <person name="Manteca A."/>
            <person name="Ramos J.L."/>
            <person name="Gallego J.R."/>
            <person name="Llorente I."/>
            <person name="Martins Dos Santos V.A."/>
            <person name="Jensen O.N."/>
            <person name="Pelaez A.I."/>
            <person name="Sanchez J."/>
            <person name="Ferrer M."/>
        </authorList>
    </citation>
    <scope>NUCLEOTIDE SEQUENCE</scope>
</reference>